<name>A0A3M7RYL1_BRAPC</name>
<organism evidence="2 3">
    <name type="scientific">Brachionus plicatilis</name>
    <name type="common">Marine rotifer</name>
    <name type="synonym">Brachionus muelleri</name>
    <dbReference type="NCBI Taxonomy" id="10195"/>
    <lineage>
        <taxon>Eukaryota</taxon>
        <taxon>Metazoa</taxon>
        <taxon>Spiralia</taxon>
        <taxon>Gnathifera</taxon>
        <taxon>Rotifera</taxon>
        <taxon>Eurotatoria</taxon>
        <taxon>Monogononta</taxon>
        <taxon>Pseudotrocha</taxon>
        <taxon>Ploima</taxon>
        <taxon>Brachionidae</taxon>
        <taxon>Brachionus</taxon>
    </lineage>
</organism>
<feature type="region of interest" description="Disordered" evidence="1">
    <location>
        <begin position="56"/>
        <end position="76"/>
    </location>
</feature>
<proteinExistence type="predicted"/>
<sequence length="76" mass="8502">MTDLRFLEKLITKNLNIWIIIHSCNIQKRPKNNLKLKNKISRPAISEGVDGSVSRVSRLGQTGRSVRSDGSARSVV</sequence>
<accession>A0A3M7RYL1</accession>
<protein>
    <submittedName>
        <fullName evidence="2">Uncharacterized protein</fullName>
    </submittedName>
</protein>
<comment type="caution">
    <text evidence="2">The sequence shown here is derived from an EMBL/GenBank/DDBJ whole genome shotgun (WGS) entry which is preliminary data.</text>
</comment>
<evidence type="ECO:0000256" key="1">
    <source>
        <dbReference type="SAM" id="MobiDB-lite"/>
    </source>
</evidence>
<evidence type="ECO:0000313" key="3">
    <source>
        <dbReference type="Proteomes" id="UP000276133"/>
    </source>
</evidence>
<keyword evidence="3" id="KW-1185">Reference proteome</keyword>
<dbReference type="EMBL" id="REGN01002357">
    <property type="protein sequence ID" value="RNA28651.1"/>
    <property type="molecule type" value="Genomic_DNA"/>
</dbReference>
<gene>
    <name evidence="2" type="ORF">BpHYR1_027843</name>
</gene>
<dbReference type="AlphaFoldDB" id="A0A3M7RYL1"/>
<reference evidence="2 3" key="1">
    <citation type="journal article" date="2018" name="Sci. Rep.">
        <title>Genomic signatures of local adaptation to the degree of environmental predictability in rotifers.</title>
        <authorList>
            <person name="Franch-Gras L."/>
            <person name="Hahn C."/>
            <person name="Garcia-Roger E.M."/>
            <person name="Carmona M.J."/>
            <person name="Serra M."/>
            <person name="Gomez A."/>
        </authorList>
    </citation>
    <scope>NUCLEOTIDE SEQUENCE [LARGE SCALE GENOMIC DNA]</scope>
    <source>
        <strain evidence="2">HYR1</strain>
    </source>
</reference>
<dbReference type="Proteomes" id="UP000276133">
    <property type="component" value="Unassembled WGS sequence"/>
</dbReference>
<evidence type="ECO:0000313" key="2">
    <source>
        <dbReference type="EMBL" id="RNA28651.1"/>
    </source>
</evidence>